<dbReference type="Gene3D" id="2.60.120.260">
    <property type="entry name" value="Galactose-binding domain-like"/>
    <property type="match status" value="1"/>
</dbReference>
<dbReference type="InterPro" id="IPR036962">
    <property type="entry name" value="Glyco_hydro_3_N_sf"/>
</dbReference>
<dbReference type="InterPro" id="IPR050288">
    <property type="entry name" value="Cellulose_deg_GH3"/>
</dbReference>
<protein>
    <recommendedName>
        <fullName evidence="4">Exo-alpha-(1-&gt;6)-L-arabinopyranosidase</fullName>
    </recommendedName>
</protein>
<evidence type="ECO:0000256" key="1">
    <source>
        <dbReference type="ARBA" id="ARBA00005336"/>
    </source>
</evidence>
<dbReference type="GO" id="GO:0005975">
    <property type="term" value="P:carbohydrate metabolic process"/>
    <property type="evidence" value="ECO:0007669"/>
    <property type="project" value="InterPro"/>
</dbReference>
<organism evidence="6 7">
    <name type="scientific">Kutzneria kofuensis</name>
    <dbReference type="NCBI Taxonomy" id="103725"/>
    <lineage>
        <taxon>Bacteria</taxon>
        <taxon>Bacillati</taxon>
        <taxon>Actinomycetota</taxon>
        <taxon>Actinomycetes</taxon>
        <taxon>Pseudonocardiales</taxon>
        <taxon>Pseudonocardiaceae</taxon>
        <taxon>Kutzneria</taxon>
    </lineage>
</organism>
<dbReference type="InterPro" id="IPR017853">
    <property type="entry name" value="GH"/>
</dbReference>
<name>A0A7W9KCD2_9PSEU</name>
<evidence type="ECO:0000256" key="4">
    <source>
        <dbReference type="ARBA" id="ARBA00074219"/>
    </source>
</evidence>
<dbReference type="InterPro" id="IPR026891">
    <property type="entry name" value="Fn3-like"/>
</dbReference>
<keyword evidence="7" id="KW-1185">Reference proteome</keyword>
<dbReference type="Gene3D" id="3.40.50.1700">
    <property type="entry name" value="Glycoside hydrolase family 3 C-terminal domain"/>
    <property type="match status" value="1"/>
</dbReference>
<dbReference type="Pfam" id="PF14310">
    <property type="entry name" value="Fn3-like"/>
    <property type="match status" value="1"/>
</dbReference>
<dbReference type="SUPFAM" id="SSF51445">
    <property type="entry name" value="(Trans)glycosidases"/>
    <property type="match status" value="1"/>
</dbReference>
<evidence type="ECO:0000313" key="6">
    <source>
        <dbReference type="EMBL" id="MBB5890010.1"/>
    </source>
</evidence>
<evidence type="ECO:0000259" key="5">
    <source>
        <dbReference type="SMART" id="SM01217"/>
    </source>
</evidence>
<dbReference type="Pfam" id="PF01915">
    <property type="entry name" value="Glyco_hydro_3_C"/>
    <property type="match status" value="1"/>
</dbReference>
<dbReference type="AlphaFoldDB" id="A0A7W9KCD2"/>
<dbReference type="FunFam" id="2.60.40.10:FF:000495">
    <property type="entry name" value="Periplasmic beta-glucosidase"/>
    <property type="match status" value="1"/>
</dbReference>
<comment type="similarity">
    <text evidence="1">Belongs to the glycosyl hydrolase 3 family.</text>
</comment>
<gene>
    <name evidence="6" type="ORF">BJ998_001206</name>
</gene>
<dbReference type="EMBL" id="JACHIR010000001">
    <property type="protein sequence ID" value="MBB5890010.1"/>
    <property type="molecule type" value="Genomic_DNA"/>
</dbReference>
<dbReference type="InterPro" id="IPR036881">
    <property type="entry name" value="Glyco_hydro_3_C_sf"/>
</dbReference>
<dbReference type="RefSeq" id="WP_184859215.1">
    <property type="nucleotide sequence ID" value="NZ_BAAAWY010000008.1"/>
</dbReference>
<keyword evidence="2 6" id="KW-0378">Hydrolase</keyword>
<dbReference type="Gene3D" id="2.60.40.10">
    <property type="entry name" value="Immunoglobulins"/>
    <property type="match status" value="1"/>
</dbReference>
<dbReference type="InterPro" id="IPR002772">
    <property type="entry name" value="Glyco_hydro_3_C"/>
</dbReference>
<dbReference type="PANTHER" id="PTHR42715">
    <property type="entry name" value="BETA-GLUCOSIDASE"/>
    <property type="match status" value="1"/>
</dbReference>
<evidence type="ECO:0000256" key="3">
    <source>
        <dbReference type="ARBA" id="ARBA00058905"/>
    </source>
</evidence>
<dbReference type="Proteomes" id="UP000585638">
    <property type="component" value="Unassembled WGS sequence"/>
</dbReference>
<reference evidence="6 7" key="1">
    <citation type="submission" date="2020-08" db="EMBL/GenBank/DDBJ databases">
        <title>Sequencing the genomes of 1000 actinobacteria strains.</title>
        <authorList>
            <person name="Klenk H.-P."/>
        </authorList>
    </citation>
    <scope>NUCLEOTIDE SEQUENCE [LARGE SCALE GENOMIC DNA]</scope>
    <source>
        <strain evidence="6 7">DSM 43851</strain>
    </source>
</reference>
<dbReference type="SMART" id="SM01217">
    <property type="entry name" value="Fn3_like"/>
    <property type="match status" value="1"/>
</dbReference>
<dbReference type="SUPFAM" id="SSF52279">
    <property type="entry name" value="Beta-D-glucan exohydrolase, C-terminal domain"/>
    <property type="match status" value="1"/>
</dbReference>
<evidence type="ECO:0000256" key="2">
    <source>
        <dbReference type="ARBA" id="ARBA00022801"/>
    </source>
</evidence>
<dbReference type="InterPro" id="IPR013783">
    <property type="entry name" value="Ig-like_fold"/>
</dbReference>
<keyword evidence="6" id="KW-0326">Glycosidase</keyword>
<dbReference type="GO" id="GO:0008422">
    <property type="term" value="F:beta-glucosidase activity"/>
    <property type="evidence" value="ECO:0007669"/>
    <property type="project" value="UniProtKB-ARBA"/>
</dbReference>
<proteinExistence type="inferred from homology"/>
<dbReference type="PANTHER" id="PTHR42715:SF10">
    <property type="entry name" value="BETA-GLUCOSIDASE"/>
    <property type="match status" value="1"/>
</dbReference>
<comment type="caution">
    <text evidence="6">The sequence shown here is derived from an EMBL/GenBank/DDBJ whole genome shotgun (WGS) entry which is preliminary data.</text>
</comment>
<sequence length="752" mass="80717">MAVHDLVRPSIPMPAPAVRPLRLGATWNPDLARRVGTAFGDRYAGEVVGVQLDQAIRDPRLGRNELGYAEDPLLAARLAAAHLFGMSGACTPVITDFDVEACCGRRHGFSARSLNEQELPVYRAVFEVGGARGMVLPRHFFDDSPMVIRLLIEEGIRPWSDGRAPVLTTAGGSVTVAVKAGVDGFIDDGHVLDELVAAVADGSVTEAEIAAATARLETVFENVGVPSGDDHEGLDLTVAREAVVLLRNDGLLPLLVGAGVRVAVVHPGGPCGLSAAVERVVTAAGGTVTSTGGNDRVRLREADSGRCVVAVGDELRLVEPSGGDGVFDAIEWSRHVFELRSGRCRQMVDVVPGQDGTVLLRFVHNGQVVTVGNVIWETVEDGAVTAAEAAAAADVVLVVVGNDPEDRRDRENLLLPSQQERTLRAVRAANPNTVLAVLSSHPYALDWAEANIGGILWSTPGGRTDVALAEVLFGEHSPAGRLPQTWYRATDTAFDTYLHHRAEPLFPFGHGLSYTTFRYDRPVLSGRKLEGDDRITVSVRVHNTGFRDGDEVVQLYTRQLTSRVRQPVRQLRHFTRITVPARTSRTVTFALTADDVSFFDVTTQAWVLETAEHEVLVGGHSEWFEAVGREIPVRPLAGASLMCTRSDEAAGMLLVDGPAVEATGQRSWLAFRGCDPTGCRTWSLEAENPTRVPLYVGLHLDDPKGPLIGVLAVPPGPVGTHTAPITGEAPGVRDVFVVFTQPGVRARRLTFG</sequence>
<evidence type="ECO:0000313" key="7">
    <source>
        <dbReference type="Proteomes" id="UP000585638"/>
    </source>
</evidence>
<accession>A0A7W9KCD2</accession>
<comment type="function">
    <text evidence="3">Catalyzes the hydrolysis of a non-reducing terminal alpha-L-arabinopyranosidic linkage in ginsenoside Rb2 (alpha-L-arabinopyranosyl-(1-&gt;6)-alpha-D-glucopyranosyl) to release alpha-D-glucopyranosyl (Rd). It is not able to hydrolyze alpha-L-arabinofuranosyl-(1-&gt;6)-alpha-D-glucopyranosyl (Rc).</text>
</comment>
<feature type="domain" description="Fibronectin type III-like" evidence="5">
    <location>
        <begin position="551"/>
        <end position="621"/>
    </location>
</feature>
<dbReference type="Gene3D" id="3.20.20.300">
    <property type="entry name" value="Glycoside hydrolase, family 3, N-terminal domain"/>
    <property type="match status" value="1"/>
</dbReference>